<dbReference type="CDD" id="cd05398">
    <property type="entry name" value="NT_ClassII-CCAase"/>
    <property type="match status" value="1"/>
</dbReference>
<comment type="similarity">
    <text evidence="9">Belongs to the tRNA nucleotidyltransferase/poly(A) polymerase family.</text>
</comment>
<keyword evidence="8 9" id="KW-0694">RNA-binding</keyword>
<dbReference type="Pfam" id="PF13735">
    <property type="entry name" value="tRNA_NucTran2_2"/>
    <property type="match status" value="1"/>
</dbReference>
<proteinExistence type="inferred from homology"/>
<evidence type="ECO:0000256" key="4">
    <source>
        <dbReference type="ARBA" id="ARBA00022695"/>
    </source>
</evidence>
<dbReference type="InterPro" id="IPR003607">
    <property type="entry name" value="HD/PDEase_dom"/>
</dbReference>
<evidence type="ECO:0000259" key="13">
    <source>
        <dbReference type="Pfam" id="PF13735"/>
    </source>
</evidence>
<keyword evidence="5" id="KW-0479">Metal-binding</keyword>
<dbReference type="Gene3D" id="3.30.460.10">
    <property type="entry name" value="Beta Polymerase, domain 2"/>
    <property type="match status" value="1"/>
</dbReference>
<keyword evidence="2 9" id="KW-0808">Transferase</keyword>
<dbReference type="Gene3D" id="1.10.3090.10">
    <property type="entry name" value="cca-adding enzyme, domain 2"/>
    <property type="match status" value="1"/>
</dbReference>
<dbReference type="PANTHER" id="PTHR46173">
    <property type="entry name" value="CCA TRNA NUCLEOTIDYLTRANSFERASE 1, MITOCHONDRIAL"/>
    <property type="match status" value="1"/>
</dbReference>
<evidence type="ECO:0000256" key="9">
    <source>
        <dbReference type="RuleBase" id="RU003953"/>
    </source>
</evidence>
<evidence type="ECO:0008006" key="16">
    <source>
        <dbReference type="Google" id="ProtNLM"/>
    </source>
</evidence>
<evidence type="ECO:0000256" key="6">
    <source>
        <dbReference type="ARBA" id="ARBA00022741"/>
    </source>
</evidence>
<protein>
    <recommendedName>
        <fullName evidence="16">HD domain-containing protein</fullName>
    </recommendedName>
</protein>
<evidence type="ECO:0000256" key="7">
    <source>
        <dbReference type="ARBA" id="ARBA00022842"/>
    </source>
</evidence>
<feature type="domain" description="Poly A polymerase head" evidence="10">
    <location>
        <begin position="22"/>
        <end position="139"/>
    </location>
</feature>
<dbReference type="SUPFAM" id="SSF81301">
    <property type="entry name" value="Nucleotidyltransferase"/>
    <property type="match status" value="1"/>
</dbReference>
<dbReference type="PANTHER" id="PTHR46173:SF1">
    <property type="entry name" value="CCA TRNA NUCLEOTIDYLTRANSFERASE 1, MITOCHONDRIAL"/>
    <property type="match status" value="1"/>
</dbReference>
<dbReference type="STRING" id="1802055.A3A74_01640"/>
<dbReference type="Pfam" id="PF01743">
    <property type="entry name" value="PolyA_pol"/>
    <property type="match status" value="1"/>
</dbReference>
<dbReference type="SUPFAM" id="SSF81891">
    <property type="entry name" value="Poly A polymerase C-terminal region-like"/>
    <property type="match status" value="1"/>
</dbReference>
<dbReference type="AlphaFoldDB" id="A0A1F7IAL8"/>
<accession>A0A1F7IAL8</accession>
<keyword evidence="7" id="KW-0460">Magnesium</keyword>
<dbReference type="Pfam" id="PF01966">
    <property type="entry name" value="HD"/>
    <property type="match status" value="1"/>
</dbReference>
<dbReference type="InterPro" id="IPR002646">
    <property type="entry name" value="PolA_pol_head_dom"/>
</dbReference>
<dbReference type="GO" id="GO:0016779">
    <property type="term" value="F:nucleotidyltransferase activity"/>
    <property type="evidence" value="ECO:0007669"/>
    <property type="project" value="UniProtKB-KW"/>
</dbReference>
<dbReference type="GO" id="GO:0000049">
    <property type="term" value="F:tRNA binding"/>
    <property type="evidence" value="ECO:0007669"/>
    <property type="project" value="TreeGrafter"/>
</dbReference>
<dbReference type="GO" id="GO:0008033">
    <property type="term" value="P:tRNA processing"/>
    <property type="evidence" value="ECO:0007669"/>
    <property type="project" value="UniProtKB-KW"/>
</dbReference>
<evidence type="ECO:0000256" key="1">
    <source>
        <dbReference type="ARBA" id="ARBA00001946"/>
    </source>
</evidence>
<keyword evidence="6" id="KW-0547">Nucleotide-binding</keyword>
<dbReference type="Proteomes" id="UP000179270">
    <property type="component" value="Unassembled WGS sequence"/>
</dbReference>
<dbReference type="GO" id="GO:0046872">
    <property type="term" value="F:metal ion binding"/>
    <property type="evidence" value="ECO:0007669"/>
    <property type="project" value="UniProtKB-KW"/>
</dbReference>
<keyword evidence="3" id="KW-0819">tRNA processing</keyword>
<feature type="domain" description="tRNA nucleotidyltransferase/poly(A) polymerase RNA and SrmB- binding" evidence="12">
    <location>
        <begin position="167"/>
        <end position="227"/>
    </location>
</feature>
<name>A0A1F7IAL8_9BACT</name>
<evidence type="ECO:0000256" key="8">
    <source>
        <dbReference type="ARBA" id="ARBA00022884"/>
    </source>
</evidence>
<dbReference type="InterPro" id="IPR032828">
    <property type="entry name" value="PolyA_RNA-bd"/>
</dbReference>
<feature type="domain" description="HD" evidence="11">
    <location>
        <begin position="241"/>
        <end position="328"/>
    </location>
</feature>
<dbReference type="InterPro" id="IPR006674">
    <property type="entry name" value="HD_domain"/>
</dbReference>
<reference evidence="14 15" key="1">
    <citation type="journal article" date="2016" name="Nat. Commun.">
        <title>Thousands of microbial genomes shed light on interconnected biogeochemical processes in an aquifer system.</title>
        <authorList>
            <person name="Anantharaman K."/>
            <person name="Brown C.T."/>
            <person name="Hug L.A."/>
            <person name="Sharon I."/>
            <person name="Castelle C.J."/>
            <person name="Probst A.J."/>
            <person name="Thomas B.C."/>
            <person name="Singh A."/>
            <person name="Wilkins M.J."/>
            <person name="Karaoz U."/>
            <person name="Brodie E.L."/>
            <person name="Williams K.H."/>
            <person name="Hubbard S.S."/>
            <person name="Banfield J.F."/>
        </authorList>
    </citation>
    <scope>NUCLEOTIDE SEQUENCE [LARGE SCALE GENOMIC DNA]</scope>
</reference>
<dbReference type="EMBL" id="MGAF01000033">
    <property type="protein sequence ID" value="OGK40389.1"/>
    <property type="molecule type" value="Genomic_DNA"/>
</dbReference>
<feature type="domain" description="CCA-adding enzyme C-terminal" evidence="13">
    <location>
        <begin position="388"/>
        <end position="436"/>
    </location>
</feature>
<dbReference type="Gene3D" id="1.10.246.80">
    <property type="match status" value="1"/>
</dbReference>
<evidence type="ECO:0000259" key="12">
    <source>
        <dbReference type="Pfam" id="PF12627"/>
    </source>
</evidence>
<organism evidence="14 15">
    <name type="scientific">Candidatus Roizmanbacteria bacterium RIFCSPLOWO2_01_FULL_35_13</name>
    <dbReference type="NCBI Taxonomy" id="1802055"/>
    <lineage>
        <taxon>Bacteria</taxon>
        <taxon>Candidatus Roizmaniibacteriota</taxon>
    </lineage>
</organism>
<evidence type="ECO:0000256" key="3">
    <source>
        <dbReference type="ARBA" id="ARBA00022694"/>
    </source>
</evidence>
<evidence type="ECO:0000313" key="14">
    <source>
        <dbReference type="EMBL" id="OGK40389.1"/>
    </source>
</evidence>
<dbReference type="Pfam" id="PF12627">
    <property type="entry name" value="PolyA_pol_RNAbd"/>
    <property type="match status" value="1"/>
</dbReference>
<dbReference type="CDD" id="cd00077">
    <property type="entry name" value="HDc"/>
    <property type="match status" value="1"/>
</dbReference>
<comment type="caution">
    <text evidence="14">The sequence shown here is derived from an EMBL/GenBank/DDBJ whole genome shotgun (WGS) entry which is preliminary data.</text>
</comment>
<evidence type="ECO:0000259" key="11">
    <source>
        <dbReference type="Pfam" id="PF01966"/>
    </source>
</evidence>
<sequence length="444" mass="51404">MFKLTSEVLKFLGTFKKNKYQIYIVGGAVRNLLIDRKIDNWDFATNATPEEILKLFPDGFYNNKYGTVTVPVDKIPFEVTPFRKEGEYKDQRHPDKVEWAKTIEEDLSRRDFTINAIAFDGKNIVDPYGGQDHLKKKLIAAVGDPDKRFNEDALRLMRAIRLTSELGFLIEEDTRQSIQKNAELISKISWERIRDELFKIIEGNHPSEGVLFLRNLGLLTFILPELDICFIIPQKSPKRHHIYDVGTHLVMALKHCPSKDVITRLATLLHDVGKSTTFRRDDTTGLITFYNHEVAGTYQVKKIADRLRLSKNQKDKLVKLVQFHQFTVSELQTDKAVRRFITNIGKDYLQDMLDLRHSDRVGSGAKPSSWRLELFKKRLAEVQKEPFKIADLKVDGHDVMKILKLKPGKEVGEILKKIFNDVEEGRLKNDKELLLKRIAEFKKN</sequence>
<gene>
    <name evidence="14" type="ORF">A3A74_01640</name>
</gene>
<evidence type="ECO:0000313" key="15">
    <source>
        <dbReference type="Proteomes" id="UP000179270"/>
    </source>
</evidence>
<evidence type="ECO:0000259" key="10">
    <source>
        <dbReference type="Pfam" id="PF01743"/>
    </source>
</evidence>
<dbReference type="InterPro" id="IPR043519">
    <property type="entry name" value="NT_sf"/>
</dbReference>
<dbReference type="GO" id="GO:0000166">
    <property type="term" value="F:nucleotide binding"/>
    <property type="evidence" value="ECO:0007669"/>
    <property type="project" value="UniProtKB-KW"/>
</dbReference>
<keyword evidence="4" id="KW-0548">Nucleotidyltransferase</keyword>
<dbReference type="InterPro" id="IPR032810">
    <property type="entry name" value="CCA-adding_enz_C"/>
</dbReference>
<evidence type="ECO:0000256" key="2">
    <source>
        <dbReference type="ARBA" id="ARBA00022679"/>
    </source>
</evidence>
<comment type="cofactor">
    <cofactor evidence="1">
        <name>Mg(2+)</name>
        <dbReference type="ChEBI" id="CHEBI:18420"/>
    </cofactor>
</comment>
<dbReference type="InterPro" id="IPR050264">
    <property type="entry name" value="Bact_CCA-adding_enz_type3_sf"/>
</dbReference>
<evidence type="ECO:0000256" key="5">
    <source>
        <dbReference type="ARBA" id="ARBA00022723"/>
    </source>
</evidence>